<name>A0ABW5G1U7_9PSEU</name>
<dbReference type="InterPro" id="IPR005031">
    <property type="entry name" value="COQ10_START"/>
</dbReference>
<evidence type="ECO:0000313" key="2">
    <source>
        <dbReference type="EMBL" id="MFD2420116.1"/>
    </source>
</evidence>
<comment type="caution">
    <text evidence="2">The sequence shown here is derived from an EMBL/GenBank/DDBJ whole genome shotgun (WGS) entry which is preliminary data.</text>
</comment>
<dbReference type="CDD" id="cd07817">
    <property type="entry name" value="SRPBCC_8"/>
    <property type="match status" value="1"/>
</dbReference>
<dbReference type="PANTHER" id="PTHR33824:SF7">
    <property type="entry name" value="POLYKETIDE CYCLASE_DEHYDRASE AND LIPID TRANSPORT SUPERFAMILY PROTEIN"/>
    <property type="match status" value="1"/>
</dbReference>
<dbReference type="Proteomes" id="UP001597417">
    <property type="component" value="Unassembled WGS sequence"/>
</dbReference>
<evidence type="ECO:0000313" key="3">
    <source>
        <dbReference type="Proteomes" id="UP001597417"/>
    </source>
</evidence>
<dbReference type="InterPro" id="IPR047137">
    <property type="entry name" value="ORF3"/>
</dbReference>
<dbReference type="Gene3D" id="3.30.530.20">
    <property type="match status" value="1"/>
</dbReference>
<dbReference type="InterPro" id="IPR023393">
    <property type="entry name" value="START-like_dom_sf"/>
</dbReference>
<gene>
    <name evidence="2" type="ORF">ACFSXZ_27680</name>
</gene>
<keyword evidence="3" id="KW-1185">Reference proteome</keyword>
<reference evidence="3" key="1">
    <citation type="journal article" date="2019" name="Int. J. Syst. Evol. Microbiol.">
        <title>The Global Catalogue of Microorganisms (GCM) 10K type strain sequencing project: providing services to taxonomists for standard genome sequencing and annotation.</title>
        <authorList>
            <consortium name="The Broad Institute Genomics Platform"/>
            <consortium name="The Broad Institute Genome Sequencing Center for Infectious Disease"/>
            <person name="Wu L."/>
            <person name="Ma J."/>
        </authorList>
    </citation>
    <scope>NUCLEOTIDE SEQUENCE [LARGE SCALE GENOMIC DNA]</scope>
    <source>
        <strain evidence="3">CGMCC 4.7645</strain>
    </source>
</reference>
<dbReference type="RefSeq" id="WP_378268147.1">
    <property type="nucleotide sequence ID" value="NZ_JBHUKR010000017.1"/>
</dbReference>
<dbReference type="SUPFAM" id="SSF55961">
    <property type="entry name" value="Bet v1-like"/>
    <property type="match status" value="1"/>
</dbReference>
<dbReference type="Pfam" id="PF03364">
    <property type="entry name" value="Polyketide_cyc"/>
    <property type="match status" value="1"/>
</dbReference>
<protein>
    <submittedName>
        <fullName evidence="2">SRPBCC family protein</fullName>
    </submittedName>
</protein>
<proteinExistence type="predicted"/>
<sequence length="153" mass="17489">MSTIMESVDVEVPVTTAYNQWTQFESFPEFMEGVEEIRQTDATHTHWVTKFGGVDREFDATITEQHPDERIAWRSDSGPDHAGVITFHRLGDARTRVTAQMDIDPEGFVENVADRTGILDRRVKSDMVRFKKFIENQGRETGAWRGDVDRPGS</sequence>
<organism evidence="2 3">
    <name type="scientific">Amycolatopsis pigmentata</name>
    <dbReference type="NCBI Taxonomy" id="450801"/>
    <lineage>
        <taxon>Bacteria</taxon>
        <taxon>Bacillati</taxon>
        <taxon>Actinomycetota</taxon>
        <taxon>Actinomycetes</taxon>
        <taxon>Pseudonocardiales</taxon>
        <taxon>Pseudonocardiaceae</taxon>
        <taxon>Amycolatopsis</taxon>
    </lineage>
</organism>
<dbReference type="PANTHER" id="PTHR33824">
    <property type="entry name" value="POLYKETIDE CYCLASE/DEHYDRASE AND LIPID TRANSPORT SUPERFAMILY PROTEIN"/>
    <property type="match status" value="1"/>
</dbReference>
<dbReference type="EMBL" id="JBHUKR010000017">
    <property type="protein sequence ID" value="MFD2420116.1"/>
    <property type="molecule type" value="Genomic_DNA"/>
</dbReference>
<accession>A0ABW5G1U7</accession>
<feature type="domain" description="Coenzyme Q-binding protein COQ10 START" evidence="1">
    <location>
        <begin position="10"/>
        <end position="130"/>
    </location>
</feature>
<evidence type="ECO:0000259" key="1">
    <source>
        <dbReference type="Pfam" id="PF03364"/>
    </source>
</evidence>